<dbReference type="GO" id="GO:0006606">
    <property type="term" value="P:protein import into nucleus"/>
    <property type="evidence" value="ECO:0007669"/>
    <property type="project" value="TreeGrafter"/>
</dbReference>
<dbReference type="Proteomes" id="UP000887565">
    <property type="component" value="Unplaced"/>
</dbReference>
<dbReference type="GO" id="GO:0005635">
    <property type="term" value="C:nuclear envelope"/>
    <property type="evidence" value="ECO:0007669"/>
    <property type="project" value="TreeGrafter"/>
</dbReference>
<dbReference type="SUPFAM" id="SSF48371">
    <property type="entry name" value="ARM repeat"/>
    <property type="match status" value="1"/>
</dbReference>
<evidence type="ECO:0000256" key="3">
    <source>
        <dbReference type="ARBA" id="ARBA00023242"/>
    </source>
</evidence>
<dbReference type="AlphaFoldDB" id="A0A915JXP4"/>
<dbReference type="SMART" id="SM00913">
    <property type="entry name" value="IBN_N"/>
    <property type="match status" value="1"/>
</dbReference>
<dbReference type="PANTHER" id="PTHR10997:SF9">
    <property type="entry name" value="IMPORTIN-9"/>
    <property type="match status" value="1"/>
</dbReference>
<dbReference type="WBParaSite" id="nRc.2.0.1.t30472-RA">
    <property type="protein sequence ID" value="nRc.2.0.1.t30472-RA"/>
    <property type="gene ID" value="nRc.2.0.1.g30472"/>
</dbReference>
<dbReference type="InterPro" id="IPR016024">
    <property type="entry name" value="ARM-type_fold"/>
</dbReference>
<evidence type="ECO:0000313" key="6">
    <source>
        <dbReference type="WBParaSite" id="nRc.2.0.1.t30472-RA"/>
    </source>
</evidence>
<dbReference type="GO" id="GO:0005829">
    <property type="term" value="C:cytosol"/>
    <property type="evidence" value="ECO:0007669"/>
    <property type="project" value="TreeGrafter"/>
</dbReference>
<dbReference type="OMA" id="QERWENS"/>
<reference evidence="6" key="1">
    <citation type="submission" date="2022-11" db="UniProtKB">
        <authorList>
            <consortium name="WormBaseParasite"/>
        </authorList>
    </citation>
    <scope>IDENTIFICATION</scope>
</reference>
<keyword evidence="3" id="KW-0539">Nucleus</keyword>
<evidence type="ECO:0000259" key="4">
    <source>
        <dbReference type="PROSITE" id="PS50166"/>
    </source>
</evidence>
<organism evidence="5 6">
    <name type="scientific">Romanomermis culicivorax</name>
    <name type="common">Nematode worm</name>
    <dbReference type="NCBI Taxonomy" id="13658"/>
    <lineage>
        <taxon>Eukaryota</taxon>
        <taxon>Metazoa</taxon>
        <taxon>Ecdysozoa</taxon>
        <taxon>Nematoda</taxon>
        <taxon>Enoplea</taxon>
        <taxon>Dorylaimia</taxon>
        <taxon>Mermithida</taxon>
        <taxon>Mermithoidea</taxon>
        <taxon>Mermithidae</taxon>
        <taxon>Romanomermis</taxon>
    </lineage>
</organism>
<dbReference type="PROSITE" id="PS50166">
    <property type="entry name" value="IMPORTIN_B_NT"/>
    <property type="match status" value="1"/>
</dbReference>
<feature type="domain" description="Importin N-terminal" evidence="4">
    <location>
        <begin position="34"/>
        <end position="106"/>
    </location>
</feature>
<accession>A0A915JXP4</accession>
<dbReference type="Gene3D" id="1.25.10.10">
    <property type="entry name" value="Leucine-rich Repeat Variant"/>
    <property type="match status" value="1"/>
</dbReference>
<dbReference type="InterPro" id="IPR001494">
    <property type="entry name" value="Importin-beta_N"/>
</dbReference>
<protein>
    <submittedName>
        <fullName evidence="6">Importin N-terminal domain-containing protein</fullName>
    </submittedName>
</protein>
<sequence>MKWKICAIFIEMRNALYDVLSQILSADKDVRQLAEQHLKSLETVEEYPVLLTELIVQPDAALALRQLCCVLLKQYVQVHWAKDAEKFFPPEATITAKTLVKNLLPNGLRESLTRVRTGVAYAVAAIAHFDWPDSWPNLFGFLAELLTSRNSDFVHGAMRVLTEFSHDITDKQIEYLAPILLPECLNIFVQTETYSIRTRSRAVELFNTLSEIIYFVGDVDKAKAFLLSIKLVDDGVVSDPSLKAEIIKTVSNLVERFPKQCKQFVDQIMPDIFLLFRETAQLYVRSEVNGEKNANEALDSDGEVIGLDKLIFALVDYLDNIIDQKLFSQIVRTHLNDIIYIALAYMQISDDKLEEWYASVEKYVEDEDEESSASTVRSACLDFLISLNDKWEIETARALCLAVSKHIVESDGRIHEDPNW</sequence>
<dbReference type="Pfam" id="PF03810">
    <property type="entry name" value="IBN_N"/>
    <property type="match status" value="1"/>
</dbReference>
<keyword evidence="2" id="KW-0813">Transport</keyword>
<keyword evidence="5" id="KW-1185">Reference proteome</keyword>
<dbReference type="PANTHER" id="PTHR10997">
    <property type="entry name" value="IMPORTIN-7, 8, 11"/>
    <property type="match status" value="1"/>
</dbReference>
<dbReference type="InterPro" id="IPR011989">
    <property type="entry name" value="ARM-like"/>
</dbReference>
<evidence type="ECO:0000313" key="5">
    <source>
        <dbReference type="Proteomes" id="UP000887565"/>
    </source>
</evidence>
<proteinExistence type="predicted"/>
<evidence type="ECO:0000256" key="1">
    <source>
        <dbReference type="ARBA" id="ARBA00004123"/>
    </source>
</evidence>
<evidence type="ECO:0000256" key="2">
    <source>
        <dbReference type="ARBA" id="ARBA00022448"/>
    </source>
</evidence>
<dbReference type="GO" id="GO:0031267">
    <property type="term" value="F:small GTPase binding"/>
    <property type="evidence" value="ECO:0007669"/>
    <property type="project" value="InterPro"/>
</dbReference>
<name>A0A915JXP4_ROMCU</name>
<comment type="subcellular location">
    <subcellularLocation>
        <location evidence="1">Nucleus</location>
    </subcellularLocation>
</comment>